<dbReference type="AlphaFoldDB" id="A0A4Y2HWL8"/>
<reference evidence="1 2" key="1">
    <citation type="journal article" date="2019" name="Sci. Rep.">
        <title>Orb-weaving spider Araneus ventricosus genome elucidates the spidroin gene catalogue.</title>
        <authorList>
            <person name="Kono N."/>
            <person name="Nakamura H."/>
            <person name="Ohtoshi R."/>
            <person name="Moran D.A.P."/>
            <person name="Shinohara A."/>
            <person name="Yoshida Y."/>
            <person name="Fujiwara M."/>
            <person name="Mori M."/>
            <person name="Tomita M."/>
            <person name="Arakawa K."/>
        </authorList>
    </citation>
    <scope>NUCLEOTIDE SEQUENCE [LARGE SCALE GENOMIC DNA]</scope>
</reference>
<feature type="non-terminal residue" evidence="1">
    <location>
        <position position="1"/>
    </location>
</feature>
<comment type="caution">
    <text evidence="1">The sequence shown here is derived from an EMBL/GenBank/DDBJ whole genome shotgun (WGS) entry which is preliminary data.</text>
</comment>
<evidence type="ECO:0000313" key="1">
    <source>
        <dbReference type="EMBL" id="GBM69399.1"/>
    </source>
</evidence>
<protein>
    <submittedName>
        <fullName evidence="1">Uncharacterized protein</fullName>
    </submittedName>
</protein>
<dbReference type="Proteomes" id="UP000499080">
    <property type="component" value="Unassembled WGS sequence"/>
</dbReference>
<keyword evidence="2" id="KW-1185">Reference proteome</keyword>
<organism evidence="1 2">
    <name type="scientific">Araneus ventricosus</name>
    <name type="common">Orbweaver spider</name>
    <name type="synonym">Epeira ventricosa</name>
    <dbReference type="NCBI Taxonomy" id="182803"/>
    <lineage>
        <taxon>Eukaryota</taxon>
        <taxon>Metazoa</taxon>
        <taxon>Ecdysozoa</taxon>
        <taxon>Arthropoda</taxon>
        <taxon>Chelicerata</taxon>
        <taxon>Arachnida</taxon>
        <taxon>Araneae</taxon>
        <taxon>Araneomorphae</taxon>
        <taxon>Entelegynae</taxon>
        <taxon>Araneoidea</taxon>
        <taxon>Araneidae</taxon>
        <taxon>Araneus</taxon>
    </lineage>
</organism>
<evidence type="ECO:0000313" key="2">
    <source>
        <dbReference type="Proteomes" id="UP000499080"/>
    </source>
</evidence>
<accession>A0A4Y2HWL8</accession>
<proteinExistence type="predicted"/>
<dbReference type="EMBL" id="BGPR01002193">
    <property type="protein sequence ID" value="GBM69399.1"/>
    <property type="molecule type" value="Genomic_DNA"/>
</dbReference>
<name>A0A4Y2HWL8_ARAVE</name>
<sequence>TSKRHSRQQSESCCSLCFDDRLLQSPFTRLFHCQQVSPIDVGFCLRVTEYGFVAAKMSVTSTSRFTSITLDARVHQLYSYSIWFQRPVSLVVYGQEWIVFDFTLSGPCDRPHLLAFETFNLTIVNPSEV</sequence>
<gene>
    <name evidence="1" type="ORF">AVEN_158708_1</name>
</gene>